<accession>A0AAV7VQ80</accession>
<keyword evidence="2" id="KW-1185">Reference proteome</keyword>
<dbReference type="AlphaFoldDB" id="A0AAV7VQ80"/>
<proteinExistence type="predicted"/>
<sequence>MGAYPHCDGVAGVNLRRHLWPGDRRRWTRGCVAGAWRDLTADGESRHRDTVRGRGRCPDRAIRPDSAGDHLEMEEAPVLTSLAGSRGPAPFWSVMRTPCRKLTGTVSGPVFPCGSGGRELLELICTACCCN</sequence>
<evidence type="ECO:0000313" key="1">
    <source>
        <dbReference type="EMBL" id="KAJ1202844.1"/>
    </source>
</evidence>
<dbReference type="EMBL" id="JANPWB010000003">
    <property type="protein sequence ID" value="KAJ1202844.1"/>
    <property type="molecule type" value="Genomic_DNA"/>
</dbReference>
<protein>
    <submittedName>
        <fullName evidence="1">Uncharacterized protein</fullName>
    </submittedName>
</protein>
<gene>
    <name evidence="1" type="ORF">NDU88_006639</name>
</gene>
<dbReference type="Proteomes" id="UP001066276">
    <property type="component" value="Chromosome 2_1"/>
</dbReference>
<name>A0AAV7VQ80_PLEWA</name>
<reference evidence="1" key="1">
    <citation type="journal article" date="2022" name="bioRxiv">
        <title>Sequencing and chromosome-scale assembly of the giantPleurodeles waltlgenome.</title>
        <authorList>
            <person name="Brown T."/>
            <person name="Elewa A."/>
            <person name="Iarovenko S."/>
            <person name="Subramanian E."/>
            <person name="Araus A.J."/>
            <person name="Petzold A."/>
            <person name="Susuki M."/>
            <person name="Suzuki K.-i.T."/>
            <person name="Hayashi T."/>
            <person name="Toyoda A."/>
            <person name="Oliveira C."/>
            <person name="Osipova E."/>
            <person name="Leigh N.D."/>
            <person name="Simon A."/>
            <person name="Yun M.H."/>
        </authorList>
    </citation>
    <scope>NUCLEOTIDE SEQUENCE</scope>
    <source>
        <strain evidence="1">20211129_DDA</strain>
        <tissue evidence="1">Liver</tissue>
    </source>
</reference>
<evidence type="ECO:0000313" key="2">
    <source>
        <dbReference type="Proteomes" id="UP001066276"/>
    </source>
</evidence>
<comment type="caution">
    <text evidence="1">The sequence shown here is derived from an EMBL/GenBank/DDBJ whole genome shotgun (WGS) entry which is preliminary data.</text>
</comment>
<organism evidence="1 2">
    <name type="scientific">Pleurodeles waltl</name>
    <name type="common">Iberian ribbed newt</name>
    <dbReference type="NCBI Taxonomy" id="8319"/>
    <lineage>
        <taxon>Eukaryota</taxon>
        <taxon>Metazoa</taxon>
        <taxon>Chordata</taxon>
        <taxon>Craniata</taxon>
        <taxon>Vertebrata</taxon>
        <taxon>Euteleostomi</taxon>
        <taxon>Amphibia</taxon>
        <taxon>Batrachia</taxon>
        <taxon>Caudata</taxon>
        <taxon>Salamandroidea</taxon>
        <taxon>Salamandridae</taxon>
        <taxon>Pleurodelinae</taxon>
        <taxon>Pleurodeles</taxon>
    </lineage>
</organism>